<evidence type="ECO:0000313" key="10">
    <source>
        <dbReference type="Ensembl" id="ENSEEEP00000044458.2"/>
    </source>
</evidence>
<dbReference type="Ensembl" id="ENSEEET00000044962.2">
    <property type="protein sequence ID" value="ENSEEEP00000044458.2"/>
    <property type="gene ID" value="ENSEEEG00000021007.2"/>
</dbReference>
<evidence type="ECO:0000256" key="7">
    <source>
        <dbReference type="RuleBase" id="RU366038"/>
    </source>
</evidence>
<comment type="catalytic activity">
    <reaction evidence="4 7">
        <text>O-phospho-L-seryl-[protein] + H2O = L-seryl-[protein] + phosphate</text>
        <dbReference type="Rhea" id="RHEA:20629"/>
        <dbReference type="Rhea" id="RHEA-COMP:9863"/>
        <dbReference type="Rhea" id="RHEA-COMP:11604"/>
        <dbReference type="ChEBI" id="CHEBI:15377"/>
        <dbReference type="ChEBI" id="CHEBI:29999"/>
        <dbReference type="ChEBI" id="CHEBI:43474"/>
        <dbReference type="ChEBI" id="CHEBI:83421"/>
        <dbReference type="EC" id="3.1.3.16"/>
    </reaction>
</comment>
<dbReference type="GeneTree" id="ENSGT00940000162682"/>
<evidence type="ECO:0000256" key="4">
    <source>
        <dbReference type="ARBA" id="ARBA00047761"/>
    </source>
</evidence>
<dbReference type="SMART" id="SM00195">
    <property type="entry name" value="DSPc"/>
    <property type="match status" value="1"/>
</dbReference>
<dbReference type="InterPro" id="IPR000387">
    <property type="entry name" value="Tyr_Pase_dom"/>
</dbReference>
<dbReference type="InterPro" id="IPR016130">
    <property type="entry name" value="Tyr_Pase_AS"/>
</dbReference>
<dbReference type="InterPro" id="IPR029021">
    <property type="entry name" value="Prot-tyrosine_phosphatase-like"/>
</dbReference>
<dbReference type="EC" id="3.1.3.48" evidence="7"/>
<name>A0A4W4H747_ELEEL</name>
<dbReference type="GO" id="GO:0004725">
    <property type="term" value="F:protein tyrosine phosphatase activity"/>
    <property type="evidence" value="ECO:0007669"/>
    <property type="project" value="UniProtKB-EC"/>
</dbReference>
<protein>
    <recommendedName>
        <fullName evidence="7">Dual specificity protein phosphatase</fullName>
        <ecNumber evidence="7">3.1.3.16</ecNumber>
        <ecNumber evidence="7">3.1.3.48</ecNumber>
    </recommendedName>
</protein>
<dbReference type="Proteomes" id="UP000314983">
    <property type="component" value="Chromosome 1"/>
</dbReference>
<dbReference type="InterPro" id="IPR020405">
    <property type="entry name" value="Atypical_DUSP_subfamA"/>
</dbReference>
<dbReference type="PRINTS" id="PR01908">
    <property type="entry name" value="ADSPHPHTASE"/>
</dbReference>
<evidence type="ECO:0000259" key="8">
    <source>
        <dbReference type="PROSITE" id="PS50054"/>
    </source>
</evidence>
<dbReference type="PROSITE" id="PS50054">
    <property type="entry name" value="TYR_PHOSPHATASE_DUAL"/>
    <property type="match status" value="1"/>
</dbReference>
<comment type="function">
    <text evidence="7">Dual specificity phosphatase able to dephosphorylate phosphotyrosine, phosphoserine and phosphothreonine residues, with a preference for phosphotyrosine as a substrate.</text>
</comment>
<evidence type="ECO:0000256" key="1">
    <source>
        <dbReference type="ARBA" id="ARBA00008601"/>
    </source>
</evidence>
<evidence type="ECO:0000256" key="6">
    <source>
        <dbReference type="PIRSR" id="PIRSR620405-1"/>
    </source>
</evidence>
<dbReference type="GO" id="GO:0004722">
    <property type="term" value="F:protein serine/threonine phosphatase activity"/>
    <property type="evidence" value="ECO:0007669"/>
    <property type="project" value="UniProtKB-EC"/>
</dbReference>
<dbReference type="PANTHER" id="PTHR45682:SF15">
    <property type="entry name" value="DUAL SPECIFICITY PROTEIN PHOSPHATASE"/>
    <property type="match status" value="1"/>
</dbReference>
<evidence type="ECO:0000256" key="5">
    <source>
        <dbReference type="ARBA" id="ARBA00048336"/>
    </source>
</evidence>
<dbReference type="PROSITE" id="PS50056">
    <property type="entry name" value="TYR_PHOSPHATASE_2"/>
    <property type="match status" value="1"/>
</dbReference>
<dbReference type="InterPro" id="IPR000340">
    <property type="entry name" value="Dual-sp_phosphatase_cat-dom"/>
</dbReference>
<accession>A0A4W4H747</accession>
<dbReference type="GO" id="GO:0005737">
    <property type="term" value="C:cytoplasm"/>
    <property type="evidence" value="ECO:0007669"/>
    <property type="project" value="TreeGrafter"/>
</dbReference>
<evidence type="ECO:0000256" key="3">
    <source>
        <dbReference type="ARBA" id="ARBA00022912"/>
    </source>
</evidence>
<organism evidence="10 11">
    <name type="scientific">Electrophorus electricus</name>
    <name type="common">Electric eel</name>
    <name type="synonym">Gymnotus electricus</name>
    <dbReference type="NCBI Taxonomy" id="8005"/>
    <lineage>
        <taxon>Eukaryota</taxon>
        <taxon>Metazoa</taxon>
        <taxon>Chordata</taxon>
        <taxon>Craniata</taxon>
        <taxon>Vertebrata</taxon>
        <taxon>Euteleostomi</taxon>
        <taxon>Actinopterygii</taxon>
        <taxon>Neopterygii</taxon>
        <taxon>Teleostei</taxon>
        <taxon>Ostariophysi</taxon>
        <taxon>Gymnotiformes</taxon>
        <taxon>Gymnotoidei</taxon>
        <taxon>Gymnotidae</taxon>
        <taxon>Electrophorus</taxon>
    </lineage>
</organism>
<sequence length="212" mass="23684">MTDYEVSVQQLNDLLTDDNGDFCMPSRDFNEVYPGILLGNECVATNVRRLQQLGVSHILNAAEGDSYMHVNTGVAFYAGTGIVYHGIPANDTDDFSLSIYFEECSDFIEGALAHKGGRGKVLARFYINWGSAVWMQPKAYFFCYLLGRVYVHCQKGYSRSAAVVTAYLMLRCGLDVRAALATVREKREIGPNDGFLCQLCQLNDRLQNEGKF</sequence>
<dbReference type="Gene3D" id="3.90.190.10">
    <property type="entry name" value="Protein tyrosine phosphatase superfamily"/>
    <property type="match status" value="1"/>
</dbReference>
<dbReference type="AlphaFoldDB" id="A0A4W4H747"/>
<dbReference type="InterPro" id="IPR020422">
    <property type="entry name" value="TYR_PHOSPHATASE_DUAL_dom"/>
</dbReference>
<evidence type="ECO:0000313" key="11">
    <source>
        <dbReference type="Proteomes" id="UP000314983"/>
    </source>
</evidence>
<dbReference type="GO" id="GO:0033549">
    <property type="term" value="F:MAP kinase phosphatase activity"/>
    <property type="evidence" value="ECO:0007669"/>
    <property type="project" value="TreeGrafter"/>
</dbReference>
<reference evidence="10" key="3">
    <citation type="submission" date="2020-05" db="EMBL/GenBank/DDBJ databases">
        <title>Electrophorus electricus (electric eel) genome, fEleEle1, primary haplotype.</title>
        <authorList>
            <person name="Myers G."/>
            <person name="Meyer A."/>
            <person name="Fedrigo O."/>
            <person name="Formenti G."/>
            <person name="Rhie A."/>
            <person name="Tracey A."/>
            <person name="Sims Y."/>
            <person name="Jarvis E.D."/>
        </authorList>
    </citation>
    <scope>NUCLEOTIDE SEQUENCE [LARGE SCALE GENOMIC DNA]</scope>
</reference>
<proteinExistence type="inferred from homology"/>
<reference evidence="11" key="1">
    <citation type="journal article" date="2014" name="Science">
        <title>Nonhuman genetics. Genomic basis for the convergent evolution of electric organs.</title>
        <authorList>
            <person name="Gallant J.R."/>
            <person name="Traeger L.L."/>
            <person name="Volkening J.D."/>
            <person name="Moffett H."/>
            <person name="Chen P.H."/>
            <person name="Novina C.D."/>
            <person name="Phillips G.N.Jr."/>
            <person name="Anand R."/>
            <person name="Wells G.B."/>
            <person name="Pinch M."/>
            <person name="Guth R."/>
            <person name="Unguez G.A."/>
            <person name="Albert J.S."/>
            <person name="Zakon H.H."/>
            <person name="Samanta M.P."/>
            <person name="Sussman M.R."/>
        </authorList>
    </citation>
    <scope>NUCLEOTIDE SEQUENCE [LARGE SCALE GENOMIC DNA]</scope>
</reference>
<dbReference type="EC" id="3.1.3.16" evidence="7"/>
<evidence type="ECO:0000259" key="9">
    <source>
        <dbReference type="PROSITE" id="PS50056"/>
    </source>
</evidence>
<dbReference type="PANTHER" id="PTHR45682">
    <property type="entry name" value="AGAP008228-PA"/>
    <property type="match status" value="1"/>
</dbReference>
<comment type="catalytic activity">
    <reaction evidence="5 7">
        <text>O-phospho-L-threonyl-[protein] + H2O = L-threonyl-[protein] + phosphate</text>
        <dbReference type="Rhea" id="RHEA:47004"/>
        <dbReference type="Rhea" id="RHEA-COMP:11060"/>
        <dbReference type="Rhea" id="RHEA-COMP:11605"/>
        <dbReference type="ChEBI" id="CHEBI:15377"/>
        <dbReference type="ChEBI" id="CHEBI:30013"/>
        <dbReference type="ChEBI" id="CHEBI:43474"/>
        <dbReference type="ChEBI" id="CHEBI:61977"/>
        <dbReference type="EC" id="3.1.3.16"/>
    </reaction>
</comment>
<keyword evidence="2 7" id="KW-0378">Hydrolase</keyword>
<keyword evidence="11" id="KW-1185">Reference proteome</keyword>
<keyword evidence="3 7" id="KW-0904">Protein phosphatase</keyword>
<comment type="catalytic activity">
    <reaction evidence="7">
        <text>O-phospho-L-tyrosyl-[protein] + H2O = L-tyrosyl-[protein] + phosphate</text>
        <dbReference type="Rhea" id="RHEA:10684"/>
        <dbReference type="Rhea" id="RHEA-COMP:10136"/>
        <dbReference type="Rhea" id="RHEA-COMP:20101"/>
        <dbReference type="ChEBI" id="CHEBI:15377"/>
        <dbReference type="ChEBI" id="CHEBI:43474"/>
        <dbReference type="ChEBI" id="CHEBI:46858"/>
        <dbReference type="ChEBI" id="CHEBI:61978"/>
        <dbReference type="EC" id="3.1.3.48"/>
    </reaction>
</comment>
<comment type="similarity">
    <text evidence="1 7">Belongs to the protein-tyrosine phosphatase family. Non-receptor class dual specificity subfamily.</text>
</comment>
<evidence type="ECO:0000256" key="2">
    <source>
        <dbReference type="ARBA" id="ARBA00022801"/>
    </source>
</evidence>
<dbReference type="GO" id="GO:0008138">
    <property type="term" value="F:protein tyrosine/serine/threonine phosphatase activity"/>
    <property type="evidence" value="ECO:0007669"/>
    <property type="project" value="UniProtKB-UniRule"/>
</dbReference>
<reference evidence="10" key="4">
    <citation type="submission" date="2025-08" db="UniProtKB">
        <authorList>
            <consortium name="Ensembl"/>
        </authorList>
    </citation>
    <scope>IDENTIFICATION</scope>
</reference>
<feature type="active site" description="Phosphocysteine intermediate" evidence="6">
    <location>
        <position position="153"/>
    </location>
</feature>
<dbReference type="PRINTS" id="PR01909">
    <property type="entry name" value="ADSPHPHTASEA"/>
</dbReference>
<reference evidence="11" key="2">
    <citation type="journal article" date="2017" name="Sci. Adv.">
        <title>A tail of two voltages: Proteomic comparison of the three electric organs of the electric eel.</title>
        <authorList>
            <person name="Traeger L.L."/>
            <person name="Sabat G."/>
            <person name="Barrett-Wilt G.A."/>
            <person name="Wells G.B."/>
            <person name="Sussman M.R."/>
        </authorList>
    </citation>
    <scope>NUCLEOTIDE SEQUENCE [LARGE SCALE GENOMIC DNA]</scope>
</reference>
<dbReference type="Pfam" id="PF00782">
    <property type="entry name" value="DSPc"/>
    <property type="match status" value="1"/>
</dbReference>
<dbReference type="GO" id="GO:0043409">
    <property type="term" value="P:negative regulation of MAPK cascade"/>
    <property type="evidence" value="ECO:0007669"/>
    <property type="project" value="TreeGrafter"/>
</dbReference>
<dbReference type="STRING" id="8005.ENSEEEP00000044458"/>
<feature type="domain" description="Tyrosine specific protein phosphatases" evidence="9">
    <location>
        <begin position="147"/>
        <end position="187"/>
    </location>
</feature>
<dbReference type="PROSITE" id="PS00383">
    <property type="entry name" value="TYR_PHOSPHATASE_1"/>
    <property type="match status" value="1"/>
</dbReference>
<gene>
    <name evidence="10" type="primary">dusp3b</name>
</gene>
<feature type="domain" description="Tyrosine-protein phosphatase" evidence="8">
    <location>
        <begin position="28"/>
        <end position="208"/>
    </location>
</feature>
<reference evidence="10" key="5">
    <citation type="submission" date="2025-09" db="UniProtKB">
        <authorList>
            <consortium name="Ensembl"/>
        </authorList>
    </citation>
    <scope>IDENTIFICATION</scope>
</reference>
<dbReference type="SUPFAM" id="SSF52799">
    <property type="entry name" value="(Phosphotyrosine protein) phosphatases II"/>
    <property type="match status" value="1"/>
</dbReference>
<dbReference type="OMA" id="SYMHVNT"/>